<protein>
    <submittedName>
        <fullName evidence="3">NAD-dependent epimerase dehydratase</fullName>
    </submittedName>
</protein>
<dbReference type="Pfam" id="PF13460">
    <property type="entry name" value="NAD_binding_10"/>
    <property type="match status" value="1"/>
</dbReference>
<dbReference type="Gene3D" id="3.40.50.720">
    <property type="entry name" value="NAD(P)-binding Rossmann-like Domain"/>
    <property type="match status" value="1"/>
</dbReference>
<dbReference type="AlphaFoldDB" id="A0A0R2FMR9"/>
<dbReference type="Proteomes" id="UP000051751">
    <property type="component" value="Unassembled WGS sequence"/>
</dbReference>
<evidence type="ECO:0000313" key="5">
    <source>
        <dbReference type="Proteomes" id="UP000051751"/>
    </source>
</evidence>
<feature type="domain" description="NAD(P)-binding" evidence="1">
    <location>
        <begin position="7"/>
        <end position="187"/>
    </location>
</feature>
<sequence length="211" mass="22618">MKIFVIGASGRVGQALVAQLVQAGHDVLAGSRHPQATDQVHVTNVVLDLHASVSELAKQIGQVDAIYFVAGSRGKDLLQTDAFGAVKAMQAAQQNGIQRFIMLSSLFALQPDRWDTPGIADIQDYNVAKFFADHWLVADSKLNYTIIQPGTLTTDAPTGKIAVNVEEGGANPIADVTAVLVAVLQRPNTYHQVILMHSGDLPIETALNEIK</sequence>
<comment type="caution">
    <text evidence="3">The sequence shown here is derived from an EMBL/GenBank/DDBJ whole genome shotgun (WGS) entry which is preliminary data.</text>
</comment>
<accession>A0A0R2FMR9</accession>
<dbReference type="SUPFAM" id="SSF51735">
    <property type="entry name" value="NAD(P)-binding Rossmann-fold domains"/>
    <property type="match status" value="1"/>
</dbReference>
<dbReference type="STRING" id="81857.IV38_GL000132"/>
<reference evidence="4 5" key="1">
    <citation type="journal article" date="2015" name="Genome Announc.">
        <title>Expanding the biotechnology potential of lactobacilli through comparative genomics of 213 strains and associated genera.</title>
        <authorList>
            <person name="Sun Z."/>
            <person name="Harris H.M."/>
            <person name="McCann A."/>
            <person name="Guo C."/>
            <person name="Argimon S."/>
            <person name="Zhang W."/>
            <person name="Yang X."/>
            <person name="Jeffery I.B."/>
            <person name="Cooney J.C."/>
            <person name="Kagawa T.F."/>
            <person name="Liu W."/>
            <person name="Song Y."/>
            <person name="Salvetti E."/>
            <person name="Wrobel A."/>
            <person name="Rasinkangas P."/>
            <person name="Parkhill J."/>
            <person name="Rea M.C."/>
            <person name="O'Sullivan O."/>
            <person name="Ritari J."/>
            <person name="Douillard F.P."/>
            <person name="Paul Ross R."/>
            <person name="Yang R."/>
            <person name="Briner A.E."/>
            <person name="Felis G.E."/>
            <person name="de Vos W.M."/>
            <person name="Barrangou R."/>
            <person name="Klaenhammer T.R."/>
            <person name="Caufield P.W."/>
            <person name="Cui Y."/>
            <person name="Zhang H."/>
            <person name="O'Toole P.W."/>
        </authorList>
    </citation>
    <scope>NUCLEOTIDE SEQUENCE [LARGE SCALE GENOMIC DNA]</scope>
    <source>
        <strain evidence="2 5">ATCC BAA-66</strain>
        <strain evidence="3 4">DSM 13344</strain>
    </source>
</reference>
<dbReference type="EMBL" id="JQAZ01000012">
    <property type="protein sequence ID" value="KRN29792.1"/>
    <property type="molecule type" value="Genomic_DNA"/>
</dbReference>
<gene>
    <name evidence="2" type="ORF">IV38_GL000132</name>
    <name evidence="3" type="ORF">IV40_GL000593</name>
</gene>
<dbReference type="InterPro" id="IPR036291">
    <property type="entry name" value="NAD(P)-bd_dom_sf"/>
</dbReference>
<evidence type="ECO:0000313" key="4">
    <source>
        <dbReference type="Proteomes" id="UP000051645"/>
    </source>
</evidence>
<dbReference type="Proteomes" id="UP000051645">
    <property type="component" value="Unassembled WGS sequence"/>
</dbReference>
<name>A0A0R2FMR9_9LACO</name>
<organism evidence="3 4">
    <name type="scientific">Lactobacillus selangorensis</name>
    <dbReference type="NCBI Taxonomy" id="81857"/>
    <lineage>
        <taxon>Bacteria</taxon>
        <taxon>Bacillati</taxon>
        <taxon>Bacillota</taxon>
        <taxon>Bacilli</taxon>
        <taxon>Lactobacillales</taxon>
        <taxon>Lactobacillaceae</taxon>
        <taxon>Lactobacillus</taxon>
    </lineage>
</organism>
<dbReference type="InterPro" id="IPR016040">
    <property type="entry name" value="NAD(P)-bd_dom"/>
</dbReference>
<dbReference type="EMBL" id="JQAT01000001">
    <property type="protein sequence ID" value="KRN29250.1"/>
    <property type="molecule type" value="Genomic_DNA"/>
</dbReference>
<keyword evidence="4" id="KW-1185">Reference proteome</keyword>
<dbReference type="RefSeq" id="WP_057771270.1">
    <property type="nucleotide sequence ID" value="NZ_JQAT01000001.1"/>
</dbReference>
<dbReference type="PANTHER" id="PTHR15020:SF50">
    <property type="entry name" value="UPF0659 PROTEIN YMR090W"/>
    <property type="match status" value="1"/>
</dbReference>
<dbReference type="PATRIC" id="fig|81857.3.peg.137"/>
<proteinExistence type="predicted"/>
<dbReference type="PANTHER" id="PTHR15020">
    <property type="entry name" value="FLAVIN REDUCTASE-RELATED"/>
    <property type="match status" value="1"/>
</dbReference>
<dbReference type="OrthoDB" id="9785372at2"/>
<evidence type="ECO:0000313" key="3">
    <source>
        <dbReference type="EMBL" id="KRN29792.1"/>
    </source>
</evidence>
<evidence type="ECO:0000313" key="2">
    <source>
        <dbReference type="EMBL" id="KRN29250.1"/>
    </source>
</evidence>
<evidence type="ECO:0000259" key="1">
    <source>
        <dbReference type="Pfam" id="PF13460"/>
    </source>
</evidence>